<dbReference type="KEGG" id="btur:DB313_04855"/>
<accession>A0A386PMN0</accession>
<dbReference type="AlphaFoldDB" id="A0A386PMN0"/>
<gene>
    <name evidence="1" type="ORF">DB313_04855</name>
</gene>
<keyword evidence="1" id="KW-0614">Plasmid</keyword>
<reference evidence="1 2" key="1">
    <citation type="journal article" date="2018" name="Infect. Genet. Evol.">
        <title>Genome-wide analysis of Borrelia turcica and 'Candidatus Borrelia tachyglossi' shows relapsing fever-like genomes with unique genomic links to Lyme disease Borrelia.</title>
        <authorList>
            <person name="Gofton A.W."/>
            <person name="Margos G."/>
            <person name="Fingerle V."/>
            <person name="Hepner S."/>
            <person name="Loh S.M."/>
            <person name="Ryan U."/>
            <person name="Irwin P."/>
            <person name="Oskam C.L."/>
        </authorList>
    </citation>
    <scope>NUCLEOTIDE SEQUENCE [LARGE SCALE GENOMIC DNA]</scope>
    <source>
        <strain evidence="1 2">IST7</strain>
        <plasmid evidence="1">lp129</plasmid>
    </source>
</reference>
<evidence type="ECO:0000313" key="1">
    <source>
        <dbReference type="EMBL" id="AYE36831.1"/>
    </source>
</evidence>
<geneLocation type="plasmid" evidence="1 2">
    <name>lp129</name>
</geneLocation>
<organism evidence="1 2">
    <name type="scientific">Borrelia turcica IST7</name>
    <dbReference type="NCBI Taxonomy" id="1104446"/>
    <lineage>
        <taxon>Bacteria</taxon>
        <taxon>Pseudomonadati</taxon>
        <taxon>Spirochaetota</taxon>
        <taxon>Spirochaetia</taxon>
        <taxon>Spirochaetales</taxon>
        <taxon>Borreliaceae</taxon>
        <taxon>Borrelia</taxon>
    </lineage>
</organism>
<dbReference type="RefSeq" id="WP_120104750.1">
    <property type="nucleotide sequence ID" value="NZ_CP028885.1"/>
</dbReference>
<dbReference type="Proteomes" id="UP000275571">
    <property type="component" value="Plasmid lp129"/>
</dbReference>
<keyword evidence="2" id="KW-1185">Reference proteome</keyword>
<name>A0A386PMN0_9SPIR</name>
<dbReference type="EMBL" id="CP028885">
    <property type="protein sequence ID" value="AYE36831.1"/>
    <property type="molecule type" value="Genomic_DNA"/>
</dbReference>
<proteinExistence type="predicted"/>
<sequence length="469" mass="52135">MRYNLLKQCGNKSFVGELEKDLFAPNTPLLTSGFFNHIGLKMTNYEHLREQIESVLLCLDTQENLFKEVNASLKSGLPCINALGLETEISGSSSLQDLFDSLRLESRLESQEGNSSDDRETLPSNLSQNLLSSLIRLANLVPRGTGNTLDFALGSVSGNHIGIPIANLNRENSEYDLKDRLDSPLSSTNAQDKFKLGTNKNLKEFNWHKLVDDVSDTSKQKLNIELRQPTNRVGIRDITYSNFENKEIKDMLTDTGKFETQVDMNDFILKTCGFKSLLSSALPGNNGGTLFDAVKLASYLKTSEHLQDNDEAVSVIYDLFKGDNSRLSSIVNNREHNKCGSYGLGDNFSINFANDACSSGDLVKSRLNSALTSFGSLDSSQGLNSSVIASPLGYKEDMQLVNEQIRELLSYMRNLDFTKNIAEPLSDAFFNMENAINTLADSFKIGMQSNHFNSNMSEYKKGSEFSRMP</sequence>
<protein>
    <submittedName>
        <fullName evidence="1">Uncharacterized protein</fullName>
    </submittedName>
</protein>
<evidence type="ECO:0000313" key="2">
    <source>
        <dbReference type="Proteomes" id="UP000275571"/>
    </source>
</evidence>
<dbReference type="OrthoDB" id="351026at2"/>